<keyword evidence="4" id="KW-0802">TPR repeat</keyword>
<evidence type="ECO:0000256" key="4">
    <source>
        <dbReference type="ARBA" id="ARBA00022803"/>
    </source>
</evidence>
<dbReference type="Pfam" id="PF13424">
    <property type="entry name" value="TPR_12"/>
    <property type="match status" value="1"/>
</dbReference>
<comment type="function">
    <text evidence="6">Axonemal protein which is implicated in axonemal and/or peri-axonemal structure assembly and regulates flagellum assembly and beating and therefore sperm motility.</text>
</comment>
<evidence type="ECO:0000256" key="6">
    <source>
        <dbReference type="ARBA" id="ARBA00044739"/>
    </source>
</evidence>
<dbReference type="PROSITE" id="PS50005">
    <property type="entry name" value="TPR"/>
    <property type="match status" value="1"/>
</dbReference>
<dbReference type="Gene3D" id="1.25.40.10">
    <property type="entry name" value="Tetratricopeptide repeat domain"/>
    <property type="match status" value="2"/>
</dbReference>
<gene>
    <name evidence="7" type="ORF">PACLA_8A038739</name>
</gene>
<dbReference type="SMART" id="SM00028">
    <property type="entry name" value="TPR"/>
    <property type="match status" value="5"/>
</dbReference>
<evidence type="ECO:0000256" key="1">
    <source>
        <dbReference type="ARBA" id="ARBA00004496"/>
    </source>
</evidence>
<evidence type="ECO:0000256" key="3">
    <source>
        <dbReference type="ARBA" id="ARBA00022737"/>
    </source>
</evidence>
<protein>
    <recommendedName>
        <fullName evidence="5">Tetratricopeptide repeat protein 29</fullName>
    </recommendedName>
</protein>
<dbReference type="Proteomes" id="UP001152795">
    <property type="component" value="Unassembled WGS sequence"/>
</dbReference>
<dbReference type="AlphaFoldDB" id="A0A6S7J8U6"/>
<dbReference type="Pfam" id="PF13181">
    <property type="entry name" value="TPR_8"/>
    <property type="match status" value="1"/>
</dbReference>
<evidence type="ECO:0000256" key="2">
    <source>
        <dbReference type="ARBA" id="ARBA00022490"/>
    </source>
</evidence>
<keyword evidence="2" id="KW-0963">Cytoplasm</keyword>
<sequence>MYLKFLLDTMKIESPNSPTAKKNKVLYLFLKGEEMRSEENIVMAKLYLEKARELGAGVADQFVKAGILESLGFCYSSGAEYEKALKTTNDAIAAFKRLPGERGQLGQGNCLVSVGTIFRSLGKYEEAMPYYENGLEILLRLRNKNPLEVDYETMLGNAYGNMGEFHNEIKKHEQAIELCQEALKIFKKTGNKLEEARALHNTGIAYTGMGNFKQSIEYCEKSAHIFKDIGNKQGLFDSYQVLANNYRYIGKIDISKRYFESCIANDIHRDMKQLTDLA</sequence>
<comment type="subcellular location">
    <subcellularLocation>
        <location evidence="1">Cytoplasm</location>
    </subcellularLocation>
</comment>
<dbReference type="InterPro" id="IPR011990">
    <property type="entry name" value="TPR-like_helical_dom_sf"/>
</dbReference>
<name>A0A6S7J8U6_PARCT</name>
<comment type="caution">
    <text evidence="7">The sequence shown here is derived from an EMBL/GenBank/DDBJ whole genome shotgun (WGS) entry which is preliminary data.</text>
</comment>
<dbReference type="InterPro" id="IPR019734">
    <property type="entry name" value="TPR_rpt"/>
</dbReference>
<accession>A0A6S7J8U6</accession>
<reference evidence="7" key="1">
    <citation type="submission" date="2020-04" db="EMBL/GenBank/DDBJ databases">
        <authorList>
            <person name="Alioto T."/>
            <person name="Alioto T."/>
            <person name="Gomez Garrido J."/>
        </authorList>
    </citation>
    <scope>NUCLEOTIDE SEQUENCE</scope>
    <source>
        <strain evidence="7">A484AB</strain>
    </source>
</reference>
<feature type="non-terminal residue" evidence="7">
    <location>
        <position position="278"/>
    </location>
</feature>
<evidence type="ECO:0000256" key="5">
    <source>
        <dbReference type="ARBA" id="ARBA00040665"/>
    </source>
</evidence>
<dbReference type="PANTHER" id="PTHR46630">
    <property type="entry name" value="TETRATRICOPEPTIDE REPEAT PROTEIN 29"/>
    <property type="match status" value="1"/>
</dbReference>
<evidence type="ECO:0000313" key="8">
    <source>
        <dbReference type="Proteomes" id="UP001152795"/>
    </source>
</evidence>
<dbReference type="SUPFAM" id="SSF48452">
    <property type="entry name" value="TPR-like"/>
    <property type="match status" value="2"/>
</dbReference>
<keyword evidence="3" id="KW-0677">Repeat</keyword>
<dbReference type="EMBL" id="CACRXK020014561">
    <property type="protein sequence ID" value="CAB4027037.1"/>
    <property type="molecule type" value="Genomic_DNA"/>
</dbReference>
<dbReference type="OrthoDB" id="5986190at2759"/>
<organism evidence="7 8">
    <name type="scientific">Paramuricea clavata</name>
    <name type="common">Red gorgonian</name>
    <name type="synonym">Violescent sea-whip</name>
    <dbReference type="NCBI Taxonomy" id="317549"/>
    <lineage>
        <taxon>Eukaryota</taxon>
        <taxon>Metazoa</taxon>
        <taxon>Cnidaria</taxon>
        <taxon>Anthozoa</taxon>
        <taxon>Octocorallia</taxon>
        <taxon>Malacalcyonacea</taxon>
        <taxon>Plexauridae</taxon>
        <taxon>Paramuricea</taxon>
    </lineage>
</organism>
<keyword evidence="8" id="KW-1185">Reference proteome</keyword>
<dbReference type="GO" id="GO:0005737">
    <property type="term" value="C:cytoplasm"/>
    <property type="evidence" value="ECO:0007669"/>
    <property type="project" value="UniProtKB-SubCell"/>
</dbReference>
<dbReference type="PANTHER" id="PTHR46630:SF1">
    <property type="entry name" value="TETRATRICOPEPTIDE REPEAT PROTEIN 29"/>
    <property type="match status" value="1"/>
</dbReference>
<proteinExistence type="predicted"/>
<evidence type="ECO:0000313" key="7">
    <source>
        <dbReference type="EMBL" id="CAB4027037.1"/>
    </source>
</evidence>
<dbReference type="InterPro" id="IPR051476">
    <property type="entry name" value="Bac_ResReg_Asp_Phosphatase"/>
</dbReference>